<evidence type="ECO:0000256" key="1">
    <source>
        <dbReference type="ARBA" id="ARBA00004651"/>
    </source>
</evidence>
<evidence type="ECO:0000256" key="6">
    <source>
        <dbReference type="SAM" id="Phobius"/>
    </source>
</evidence>
<dbReference type="Pfam" id="PF12704">
    <property type="entry name" value="MacB_PCD"/>
    <property type="match status" value="2"/>
</dbReference>
<feature type="transmembrane region" description="Helical" evidence="6">
    <location>
        <begin position="443"/>
        <end position="463"/>
    </location>
</feature>
<feature type="transmembrane region" description="Helical" evidence="6">
    <location>
        <begin position="691"/>
        <end position="712"/>
    </location>
</feature>
<evidence type="ECO:0000259" key="7">
    <source>
        <dbReference type="Pfam" id="PF02687"/>
    </source>
</evidence>
<feature type="domain" description="ABC3 transporter permease C-terminal" evidence="7">
    <location>
        <begin position="691"/>
        <end position="803"/>
    </location>
</feature>
<feature type="transmembrane region" description="Helical" evidence="6">
    <location>
        <begin position="41"/>
        <end position="62"/>
    </location>
</feature>
<dbReference type="InterPro" id="IPR050250">
    <property type="entry name" value="Macrolide_Exporter_MacB"/>
</dbReference>
<name>A0A1T5P9U6_9BACT</name>
<keyword evidence="4 6" id="KW-1133">Transmembrane helix</keyword>
<feature type="transmembrane region" description="Helical" evidence="6">
    <location>
        <begin position="395"/>
        <end position="418"/>
    </location>
</feature>
<dbReference type="STRING" id="393003.SAMN05660461_5284"/>
<sequence>MLFIKESGSGIIFPAPVENSVCMQLFKVTFRHLLKNKSYTAINIVGLATGMAVTLLIGLWIWDEVSFNHWHSHHNRLAQVMDVQTINGETNTSEAIAIPLADELRNNYAGDFKRVAIVYPNFTHTIAAGEKKLSQSGVWAGPDLPEMLTLKMIHGKRDALKDPTAVLINQSLAASLFGNADPMGKAIRMDNRTDLQVAGVYEDLPQSTAFYGTQLFLPWDRAVSTIPWLKDEVSKWDTHYWKLYVELNEGIDMDKANAKISGVVQQHVKAGKETLLLHPMNKWHLYNEFKNGQVSGGRIRLVWLFGITGALVLLLACINFMNLSTARSAKRAKETGIRKAIGATRGHLIRQFLTESLLLSFLSFAVAVGMVWLLLPLFNRITEKQITIPFDAPVLWVAGSVFAVLTGLLAGSYPAFYLSSFRPVKILKGGFTAGRFSLLPRNALMVVQFSVSIALIIGTVIMYQQIQYAKNRPVGYSREGLINLTMNTPEMFGAPYNELRTALLESGAVADMAKASHPTTENPGNSDDLSWEGKAPGVTTPVGFVTVSHDYGRTIGWQIKEGRDFSRSFPTDTGTLILNEAAVKLTGFKHPIGQIIQAGGGPHMIIGVVKDMVMESPYAPVQPVIFCLQYGVYNALTVRINPALPMRTALAGIAEVFKKFNPEGPFDFTFTDELYAEKFSDEERIARLTTVFAVLAIFISCLGILGLAAFMAEQRTKEIGIRKVMGATVSGILLLLSKDFVKPVITALLVATPLTWYFMQTWLNHYPYHTPVSIWLFVAIGVGTILLTLITVSYQSAKAALMNPVKSLRTE</sequence>
<organism evidence="9 10">
    <name type="scientific">Chitinophaga ginsengisegetis</name>
    <dbReference type="NCBI Taxonomy" id="393003"/>
    <lineage>
        <taxon>Bacteria</taxon>
        <taxon>Pseudomonadati</taxon>
        <taxon>Bacteroidota</taxon>
        <taxon>Chitinophagia</taxon>
        <taxon>Chitinophagales</taxon>
        <taxon>Chitinophagaceae</taxon>
        <taxon>Chitinophaga</taxon>
    </lineage>
</organism>
<protein>
    <submittedName>
        <fullName evidence="9">Duplicated orphan permease</fullName>
    </submittedName>
</protein>
<feature type="domain" description="MacB-like periplasmic core" evidence="8">
    <location>
        <begin position="40"/>
        <end position="261"/>
    </location>
</feature>
<dbReference type="AlphaFoldDB" id="A0A1T5P9U6"/>
<evidence type="ECO:0000313" key="10">
    <source>
        <dbReference type="Proteomes" id="UP000190166"/>
    </source>
</evidence>
<keyword evidence="10" id="KW-1185">Reference proteome</keyword>
<feature type="transmembrane region" description="Helical" evidence="6">
    <location>
        <begin position="772"/>
        <end position="792"/>
    </location>
</feature>
<dbReference type="EMBL" id="FUZZ01000005">
    <property type="protein sequence ID" value="SKD09397.1"/>
    <property type="molecule type" value="Genomic_DNA"/>
</dbReference>
<feature type="domain" description="MacB-like periplasmic core" evidence="8">
    <location>
        <begin position="450"/>
        <end position="612"/>
    </location>
</feature>
<comment type="subcellular location">
    <subcellularLocation>
        <location evidence="1">Cell membrane</location>
        <topology evidence="1">Multi-pass membrane protein</topology>
    </subcellularLocation>
</comment>
<evidence type="ECO:0000256" key="2">
    <source>
        <dbReference type="ARBA" id="ARBA00022475"/>
    </source>
</evidence>
<keyword evidence="5 6" id="KW-0472">Membrane</keyword>
<dbReference type="PANTHER" id="PTHR30572:SF18">
    <property type="entry name" value="ABC-TYPE MACROLIDE FAMILY EXPORT SYSTEM PERMEASE COMPONENT 2"/>
    <property type="match status" value="1"/>
</dbReference>
<reference evidence="9 10" key="1">
    <citation type="submission" date="2017-02" db="EMBL/GenBank/DDBJ databases">
        <authorList>
            <person name="Peterson S.W."/>
        </authorList>
    </citation>
    <scope>NUCLEOTIDE SEQUENCE [LARGE SCALE GENOMIC DNA]</scope>
    <source>
        <strain evidence="9 10">DSM 18108</strain>
    </source>
</reference>
<evidence type="ECO:0000256" key="3">
    <source>
        <dbReference type="ARBA" id="ARBA00022692"/>
    </source>
</evidence>
<evidence type="ECO:0000313" key="9">
    <source>
        <dbReference type="EMBL" id="SKD09397.1"/>
    </source>
</evidence>
<feature type="domain" description="ABC3 transporter permease C-terminal" evidence="7">
    <location>
        <begin position="308"/>
        <end position="420"/>
    </location>
</feature>
<keyword evidence="3 6" id="KW-0812">Transmembrane</keyword>
<feature type="transmembrane region" description="Helical" evidence="6">
    <location>
        <begin position="724"/>
        <end position="752"/>
    </location>
</feature>
<dbReference type="InterPro" id="IPR025857">
    <property type="entry name" value="MacB_PCD"/>
</dbReference>
<dbReference type="GO" id="GO:0022857">
    <property type="term" value="F:transmembrane transporter activity"/>
    <property type="evidence" value="ECO:0007669"/>
    <property type="project" value="TreeGrafter"/>
</dbReference>
<dbReference type="Proteomes" id="UP000190166">
    <property type="component" value="Unassembled WGS sequence"/>
</dbReference>
<dbReference type="InterPro" id="IPR003838">
    <property type="entry name" value="ABC3_permease_C"/>
</dbReference>
<feature type="transmembrane region" description="Helical" evidence="6">
    <location>
        <begin position="357"/>
        <end position="375"/>
    </location>
</feature>
<gene>
    <name evidence="9" type="ORF">SAMN05660461_5284</name>
</gene>
<evidence type="ECO:0000256" key="5">
    <source>
        <dbReference type="ARBA" id="ARBA00023136"/>
    </source>
</evidence>
<dbReference type="PANTHER" id="PTHR30572">
    <property type="entry name" value="MEMBRANE COMPONENT OF TRANSPORTER-RELATED"/>
    <property type="match status" value="1"/>
</dbReference>
<accession>A0A1T5P9U6</accession>
<feature type="transmembrane region" description="Helical" evidence="6">
    <location>
        <begin position="301"/>
        <end position="323"/>
    </location>
</feature>
<proteinExistence type="predicted"/>
<dbReference type="GO" id="GO:0005886">
    <property type="term" value="C:plasma membrane"/>
    <property type="evidence" value="ECO:0007669"/>
    <property type="project" value="UniProtKB-SubCell"/>
</dbReference>
<evidence type="ECO:0000256" key="4">
    <source>
        <dbReference type="ARBA" id="ARBA00022989"/>
    </source>
</evidence>
<keyword evidence="2" id="KW-1003">Cell membrane</keyword>
<evidence type="ECO:0000259" key="8">
    <source>
        <dbReference type="Pfam" id="PF12704"/>
    </source>
</evidence>
<dbReference type="Pfam" id="PF02687">
    <property type="entry name" value="FtsX"/>
    <property type="match status" value="2"/>
</dbReference>